<protein>
    <submittedName>
        <fullName evidence="2">Uncharacterized protein</fullName>
    </submittedName>
</protein>
<proteinExistence type="predicted"/>
<feature type="compositionally biased region" description="Basic and acidic residues" evidence="1">
    <location>
        <begin position="117"/>
        <end position="140"/>
    </location>
</feature>
<keyword evidence="3" id="KW-1185">Reference proteome</keyword>
<dbReference type="EMBL" id="BMAO01016443">
    <property type="protein sequence ID" value="GFR08682.1"/>
    <property type="molecule type" value="Genomic_DNA"/>
</dbReference>
<gene>
    <name evidence="2" type="primary">NCL1_47935</name>
    <name evidence="2" type="ORF">TNCT_198841</name>
</gene>
<feature type="compositionally biased region" description="Basic and acidic residues" evidence="1">
    <location>
        <begin position="20"/>
        <end position="33"/>
    </location>
</feature>
<accession>A0A8X6LHM4</accession>
<evidence type="ECO:0000313" key="2">
    <source>
        <dbReference type="EMBL" id="GFR08682.1"/>
    </source>
</evidence>
<sequence>MGSHSPNFDHYGIDREEDVWERGTKESYRRRPEPPAQGAEGGLEGAKKSLQGSTTKKWRDAFLKYSPTGKSSKPKTQSSSKDEPTDIRERSPRSGMTTFQKFAERARILAGRKARRDLKDNLWETKSEESTRRKNRQEKG</sequence>
<comment type="caution">
    <text evidence="2">The sequence shown here is derived from an EMBL/GenBank/DDBJ whole genome shotgun (WGS) entry which is preliminary data.</text>
</comment>
<feature type="compositionally biased region" description="Low complexity" evidence="1">
    <location>
        <begin position="64"/>
        <end position="79"/>
    </location>
</feature>
<feature type="region of interest" description="Disordered" evidence="1">
    <location>
        <begin position="1"/>
        <end position="140"/>
    </location>
</feature>
<evidence type="ECO:0000256" key="1">
    <source>
        <dbReference type="SAM" id="MobiDB-lite"/>
    </source>
</evidence>
<evidence type="ECO:0000313" key="3">
    <source>
        <dbReference type="Proteomes" id="UP000887116"/>
    </source>
</evidence>
<dbReference type="AlphaFoldDB" id="A0A8X6LHM4"/>
<name>A0A8X6LHM4_TRICU</name>
<feature type="compositionally biased region" description="Basic and acidic residues" evidence="1">
    <location>
        <begin position="80"/>
        <end position="92"/>
    </location>
</feature>
<dbReference type="Proteomes" id="UP000887116">
    <property type="component" value="Unassembled WGS sequence"/>
</dbReference>
<organism evidence="2 3">
    <name type="scientific">Trichonephila clavata</name>
    <name type="common">Joro spider</name>
    <name type="synonym">Nephila clavata</name>
    <dbReference type="NCBI Taxonomy" id="2740835"/>
    <lineage>
        <taxon>Eukaryota</taxon>
        <taxon>Metazoa</taxon>
        <taxon>Ecdysozoa</taxon>
        <taxon>Arthropoda</taxon>
        <taxon>Chelicerata</taxon>
        <taxon>Arachnida</taxon>
        <taxon>Araneae</taxon>
        <taxon>Araneomorphae</taxon>
        <taxon>Entelegynae</taxon>
        <taxon>Araneoidea</taxon>
        <taxon>Nephilidae</taxon>
        <taxon>Trichonephila</taxon>
    </lineage>
</organism>
<reference evidence="2" key="1">
    <citation type="submission" date="2020-07" db="EMBL/GenBank/DDBJ databases">
        <title>Multicomponent nature underlies the extraordinary mechanical properties of spider dragline silk.</title>
        <authorList>
            <person name="Kono N."/>
            <person name="Nakamura H."/>
            <person name="Mori M."/>
            <person name="Yoshida Y."/>
            <person name="Ohtoshi R."/>
            <person name="Malay A.D."/>
            <person name="Moran D.A.P."/>
            <person name="Tomita M."/>
            <person name="Numata K."/>
            <person name="Arakawa K."/>
        </authorList>
    </citation>
    <scope>NUCLEOTIDE SEQUENCE</scope>
</reference>